<protein>
    <submittedName>
        <fullName evidence="1">Uncharacterized protein</fullName>
    </submittedName>
</protein>
<keyword evidence="2" id="KW-1185">Reference proteome</keyword>
<sequence>MVGAWGLGPTSEETGVELGESARLRCEGGRKVMWAGNGSLIYFVSGSGRPSIGPSSTYLGLSRLPGCLSSILFTLQQSCVSCPLVMFLGRATCLPGTRQVVSVYTLR</sequence>
<accession>A0AAE1CYA2</accession>
<evidence type="ECO:0000313" key="1">
    <source>
        <dbReference type="EMBL" id="KAK3744635.1"/>
    </source>
</evidence>
<name>A0AAE1CYA2_9GAST</name>
<proteinExistence type="predicted"/>
<gene>
    <name evidence="1" type="ORF">RRG08_062285</name>
</gene>
<dbReference type="EMBL" id="JAWDGP010006253">
    <property type="protein sequence ID" value="KAK3744635.1"/>
    <property type="molecule type" value="Genomic_DNA"/>
</dbReference>
<evidence type="ECO:0000313" key="2">
    <source>
        <dbReference type="Proteomes" id="UP001283361"/>
    </source>
</evidence>
<dbReference type="Proteomes" id="UP001283361">
    <property type="component" value="Unassembled WGS sequence"/>
</dbReference>
<dbReference type="AlphaFoldDB" id="A0AAE1CYA2"/>
<reference evidence="1" key="1">
    <citation type="journal article" date="2023" name="G3 (Bethesda)">
        <title>A reference genome for the long-term kleptoplast-retaining sea slug Elysia crispata morphotype clarki.</title>
        <authorList>
            <person name="Eastman K.E."/>
            <person name="Pendleton A.L."/>
            <person name="Shaikh M.A."/>
            <person name="Suttiyut T."/>
            <person name="Ogas R."/>
            <person name="Tomko P."/>
            <person name="Gavelis G."/>
            <person name="Widhalm J.R."/>
            <person name="Wisecaver J.H."/>
        </authorList>
    </citation>
    <scope>NUCLEOTIDE SEQUENCE</scope>
    <source>
        <strain evidence="1">ECLA1</strain>
    </source>
</reference>
<organism evidence="1 2">
    <name type="scientific">Elysia crispata</name>
    <name type="common">lettuce slug</name>
    <dbReference type="NCBI Taxonomy" id="231223"/>
    <lineage>
        <taxon>Eukaryota</taxon>
        <taxon>Metazoa</taxon>
        <taxon>Spiralia</taxon>
        <taxon>Lophotrochozoa</taxon>
        <taxon>Mollusca</taxon>
        <taxon>Gastropoda</taxon>
        <taxon>Heterobranchia</taxon>
        <taxon>Euthyneura</taxon>
        <taxon>Panpulmonata</taxon>
        <taxon>Sacoglossa</taxon>
        <taxon>Placobranchoidea</taxon>
        <taxon>Plakobranchidae</taxon>
        <taxon>Elysia</taxon>
    </lineage>
</organism>
<comment type="caution">
    <text evidence="1">The sequence shown here is derived from an EMBL/GenBank/DDBJ whole genome shotgun (WGS) entry which is preliminary data.</text>
</comment>